<dbReference type="SUPFAM" id="SSF52499">
    <property type="entry name" value="Isochorismatase-like hydrolases"/>
    <property type="match status" value="1"/>
</dbReference>
<dbReference type="KEGG" id="buo:BRPE64_ACDS24620"/>
<dbReference type="Pfam" id="PF00857">
    <property type="entry name" value="Isochorismatase"/>
    <property type="match status" value="1"/>
</dbReference>
<dbReference type="AlphaFoldDB" id="R4WYB3"/>
<dbReference type="Gene3D" id="3.40.50.850">
    <property type="entry name" value="Isochorismatase-like"/>
    <property type="match status" value="1"/>
</dbReference>
<name>R4WYB3_9BURK</name>
<dbReference type="PATRIC" id="fig|758793.3.peg.2466"/>
<dbReference type="InterPro" id="IPR036380">
    <property type="entry name" value="Isochorismatase-like_sf"/>
</dbReference>
<dbReference type="HOGENOM" id="CLU_068979_5_5_4"/>
<proteinExistence type="predicted"/>
<organism evidence="3 4">
    <name type="scientific">Caballeronia insecticola</name>
    <dbReference type="NCBI Taxonomy" id="758793"/>
    <lineage>
        <taxon>Bacteria</taxon>
        <taxon>Pseudomonadati</taxon>
        <taxon>Pseudomonadota</taxon>
        <taxon>Betaproteobacteria</taxon>
        <taxon>Burkholderiales</taxon>
        <taxon>Burkholderiaceae</taxon>
        <taxon>Caballeronia</taxon>
    </lineage>
</organism>
<dbReference type="Proteomes" id="UP000013966">
    <property type="component" value="Chromosome 1"/>
</dbReference>
<keyword evidence="4" id="KW-1185">Reference proteome</keyword>
<evidence type="ECO:0000313" key="3">
    <source>
        <dbReference type="EMBL" id="BAN24216.1"/>
    </source>
</evidence>
<dbReference type="PANTHER" id="PTHR43540:SF6">
    <property type="entry name" value="ISOCHORISMATASE-LIKE DOMAIN-CONTAINING PROTEIN"/>
    <property type="match status" value="1"/>
</dbReference>
<gene>
    <name evidence="3" type="ORF">BRPE64_ACDS24620</name>
</gene>
<reference evidence="3 4" key="2">
    <citation type="journal article" date="2018" name="Int. J. Syst. Evol. Microbiol.">
        <title>Burkholderia insecticola sp. nov., a gut symbiotic bacterium of the bean bug Riptortus pedestris.</title>
        <authorList>
            <person name="Takeshita K."/>
            <person name="Tamaki H."/>
            <person name="Ohbayashi T."/>
            <person name="Meng X.-Y."/>
            <person name="Sone T."/>
            <person name="Mitani Y."/>
            <person name="Peeters C."/>
            <person name="Kikuchi Y."/>
            <person name="Vandamme P."/>
        </authorList>
    </citation>
    <scope>NUCLEOTIDE SEQUENCE [LARGE SCALE GENOMIC DNA]</scope>
    <source>
        <strain evidence="3">RPE64</strain>
    </source>
</reference>
<feature type="domain" description="Isochorismatase-like" evidence="2">
    <location>
        <begin position="2"/>
        <end position="139"/>
    </location>
</feature>
<dbReference type="GO" id="GO:0016787">
    <property type="term" value="F:hydrolase activity"/>
    <property type="evidence" value="ECO:0007669"/>
    <property type="project" value="UniProtKB-KW"/>
</dbReference>
<evidence type="ECO:0000313" key="4">
    <source>
        <dbReference type="Proteomes" id="UP000013966"/>
    </source>
</evidence>
<sequence>MIVIDVQQMFFGGAKPAYRAAEVIDGINRLTAAARRADAPVFIVQHESDANGPLARGSDGWQLPASLDRHASDEAVHKTVGDAFHETALADRLRERGIECVVLCGYATEFCVNATARRAELLGLRTIIASDIHTTADKPHLAAEKIVEHQNFVWSHSSMTGKGVKVLALNDILQTEFA</sequence>
<dbReference type="PANTHER" id="PTHR43540">
    <property type="entry name" value="PEROXYUREIDOACRYLATE/UREIDOACRYLATE AMIDOHYDROLASE-RELATED"/>
    <property type="match status" value="1"/>
</dbReference>
<dbReference type="InterPro" id="IPR000868">
    <property type="entry name" value="Isochorismatase-like_dom"/>
</dbReference>
<keyword evidence="1 3" id="KW-0378">Hydrolase</keyword>
<dbReference type="STRING" id="758793.BRPE64_ACDS24620"/>
<dbReference type="CDD" id="cd01014">
    <property type="entry name" value="nicotinamidase_related"/>
    <property type="match status" value="1"/>
</dbReference>
<evidence type="ECO:0000259" key="2">
    <source>
        <dbReference type="Pfam" id="PF00857"/>
    </source>
</evidence>
<dbReference type="EMBL" id="AP013058">
    <property type="protein sequence ID" value="BAN24216.1"/>
    <property type="molecule type" value="Genomic_DNA"/>
</dbReference>
<dbReference type="InterPro" id="IPR050272">
    <property type="entry name" value="Isochorismatase-like_hydrls"/>
</dbReference>
<protein>
    <submittedName>
        <fullName evidence="3">Isochorismatase hydrolase</fullName>
    </submittedName>
</protein>
<evidence type="ECO:0000256" key="1">
    <source>
        <dbReference type="ARBA" id="ARBA00022801"/>
    </source>
</evidence>
<reference evidence="3 4" key="1">
    <citation type="journal article" date="2013" name="Genome Announc.">
        <title>Complete Genome Sequence of Burkholderia sp. Strain RPE64, Bacterial Symbiont of the Bean Bug Riptortus pedestris.</title>
        <authorList>
            <person name="Shibata T.F."/>
            <person name="Maeda T."/>
            <person name="Nikoh N."/>
            <person name="Yamaguchi K."/>
            <person name="Oshima K."/>
            <person name="Hattori M."/>
            <person name="Nishiyama T."/>
            <person name="Hasebe M."/>
            <person name="Fukatsu T."/>
            <person name="Kikuchi Y."/>
            <person name="Shigenobu S."/>
        </authorList>
    </citation>
    <scope>NUCLEOTIDE SEQUENCE [LARGE SCALE GENOMIC DNA]</scope>
</reference>
<accession>R4WYB3</accession>